<proteinExistence type="predicted"/>
<name>A0AAV4Y464_CAEEX</name>
<dbReference type="Proteomes" id="UP001054945">
    <property type="component" value="Unassembled WGS sequence"/>
</dbReference>
<protein>
    <submittedName>
        <fullName evidence="1">Uncharacterized protein</fullName>
    </submittedName>
</protein>
<accession>A0AAV4Y464</accession>
<evidence type="ECO:0000313" key="2">
    <source>
        <dbReference type="Proteomes" id="UP001054945"/>
    </source>
</evidence>
<dbReference type="AlphaFoldDB" id="A0AAV4Y464"/>
<evidence type="ECO:0000313" key="1">
    <source>
        <dbReference type="EMBL" id="GIZ01250.1"/>
    </source>
</evidence>
<comment type="caution">
    <text evidence="1">The sequence shown here is derived from an EMBL/GenBank/DDBJ whole genome shotgun (WGS) entry which is preliminary data.</text>
</comment>
<sequence>MRSAEDFDVTMHHHPIEIKTARKEKAQITILHLKHHTNKFSKTLQAFAQKNKSGWKKEKKQQQKQQPKTKKAWFGVLSLCKKQSHFLLTLLLGTIPAMVRR</sequence>
<gene>
    <name evidence="1" type="ORF">CEXT_218131</name>
</gene>
<keyword evidence="2" id="KW-1185">Reference proteome</keyword>
<organism evidence="1 2">
    <name type="scientific">Caerostris extrusa</name>
    <name type="common">Bark spider</name>
    <name type="synonym">Caerostris bankana</name>
    <dbReference type="NCBI Taxonomy" id="172846"/>
    <lineage>
        <taxon>Eukaryota</taxon>
        <taxon>Metazoa</taxon>
        <taxon>Ecdysozoa</taxon>
        <taxon>Arthropoda</taxon>
        <taxon>Chelicerata</taxon>
        <taxon>Arachnida</taxon>
        <taxon>Araneae</taxon>
        <taxon>Araneomorphae</taxon>
        <taxon>Entelegynae</taxon>
        <taxon>Araneoidea</taxon>
        <taxon>Araneidae</taxon>
        <taxon>Caerostris</taxon>
    </lineage>
</organism>
<reference evidence="1 2" key="1">
    <citation type="submission" date="2021-06" db="EMBL/GenBank/DDBJ databases">
        <title>Caerostris extrusa draft genome.</title>
        <authorList>
            <person name="Kono N."/>
            <person name="Arakawa K."/>
        </authorList>
    </citation>
    <scope>NUCLEOTIDE SEQUENCE [LARGE SCALE GENOMIC DNA]</scope>
</reference>
<dbReference type="EMBL" id="BPLR01001271">
    <property type="protein sequence ID" value="GIZ01250.1"/>
    <property type="molecule type" value="Genomic_DNA"/>
</dbReference>